<evidence type="ECO:0000256" key="11">
    <source>
        <dbReference type="ARBA" id="ARBA00050871"/>
    </source>
</evidence>
<dbReference type="Pfam" id="PF03587">
    <property type="entry name" value="EMG1"/>
    <property type="match status" value="1"/>
</dbReference>
<comment type="function">
    <text evidence="12">S-adenosyl-L-methionine-dependent pseudouridine N(1)-methyltransferase that methylates a pseudouridine in 18S rRNA. Involved the biosynthesis of the hypermodified N1-methyl-N3-(3-amino-3-carboxypropyl) pseudouridine (m1acp3-Psi) conserved in eukaryotic 18S rRNA. Also has an essential role in 40S ribosomal subunit biogenesis independent on its methyltransferase activity, facilitating the incorporation of ribosomal protein S19 during the formation of pre-ribosomes.</text>
</comment>
<dbReference type="AlphaFoldDB" id="A0AAE9EIP9"/>
<evidence type="ECO:0000256" key="2">
    <source>
        <dbReference type="ARBA" id="ARBA00008115"/>
    </source>
</evidence>
<evidence type="ECO:0000256" key="12">
    <source>
        <dbReference type="ARBA" id="ARBA00053784"/>
    </source>
</evidence>
<keyword evidence="8" id="KW-0699">rRNA-binding</keyword>
<dbReference type="InterPro" id="IPR029026">
    <property type="entry name" value="tRNA_m1G_MTases_N"/>
</dbReference>
<evidence type="ECO:0000256" key="1">
    <source>
        <dbReference type="ARBA" id="ARBA00004604"/>
    </source>
</evidence>
<protein>
    <recommendedName>
        <fullName evidence="13">18S rRNA (pseudouridine-N1)-methyltransferase</fullName>
    </recommendedName>
</protein>
<dbReference type="PANTHER" id="PTHR12636:SF5">
    <property type="entry name" value="RIBOSOMAL RNA SMALL SUBUNIT METHYLTRANSFERASE NEP1"/>
    <property type="match status" value="1"/>
</dbReference>
<evidence type="ECO:0000256" key="13">
    <source>
        <dbReference type="ARBA" id="ARBA00081469"/>
    </source>
</evidence>
<accession>A0AAE9EIP9</accession>
<gene>
    <name evidence="14" type="ORF">L5515_003764</name>
</gene>
<keyword evidence="7" id="KW-0949">S-adenosyl-L-methionine</keyword>
<keyword evidence="6" id="KW-0808">Transferase</keyword>
<dbReference type="GO" id="GO:0070475">
    <property type="term" value="P:rRNA base methylation"/>
    <property type="evidence" value="ECO:0007669"/>
    <property type="project" value="InterPro"/>
</dbReference>
<comment type="similarity">
    <text evidence="2">Belongs to the class IV-like SAM-binding methyltransferase superfamily. RNA methyltransferase NEP1 family.</text>
</comment>
<evidence type="ECO:0000256" key="7">
    <source>
        <dbReference type="ARBA" id="ARBA00022691"/>
    </source>
</evidence>
<name>A0AAE9EIP9_CAEBR</name>
<keyword evidence="5" id="KW-0489">Methyltransferase</keyword>
<organism evidence="14 15">
    <name type="scientific">Caenorhabditis briggsae</name>
    <dbReference type="NCBI Taxonomy" id="6238"/>
    <lineage>
        <taxon>Eukaryota</taxon>
        <taxon>Metazoa</taxon>
        <taxon>Ecdysozoa</taxon>
        <taxon>Nematoda</taxon>
        <taxon>Chromadorea</taxon>
        <taxon>Rhabditida</taxon>
        <taxon>Rhabditina</taxon>
        <taxon>Rhabditomorpha</taxon>
        <taxon>Rhabditoidea</taxon>
        <taxon>Rhabditidae</taxon>
        <taxon>Peloderinae</taxon>
        <taxon>Caenorhabditis</taxon>
    </lineage>
</organism>
<proteinExistence type="inferred from homology"/>
<keyword evidence="10" id="KW-0539">Nucleus</keyword>
<dbReference type="Proteomes" id="UP000829354">
    <property type="component" value="Chromosome III"/>
</dbReference>
<dbReference type="GO" id="GO:0005730">
    <property type="term" value="C:nucleolus"/>
    <property type="evidence" value="ECO:0007669"/>
    <property type="project" value="UniProtKB-SubCell"/>
</dbReference>
<comment type="subcellular location">
    <subcellularLocation>
        <location evidence="1">Nucleus</location>
        <location evidence="1">Nucleolus</location>
    </subcellularLocation>
</comment>
<dbReference type="InterPro" id="IPR029028">
    <property type="entry name" value="Alpha/beta_knot_MTases"/>
</dbReference>
<dbReference type="GO" id="GO:0070037">
    <property type="term" value="F:rRNA (pseudouridine) methyltransferase activity"/>
    <property type="evidence" value="ECO:0007669"/>
    <property type="project" value="InterPro"/>
</dbReference>
<keyword evidence="4" id="KW-0698">rRNA processing</keyword>
<comment type="catalytic activity">
    <reaction evidence="11">
        <text>a pseudouridine in rRNA + S-adenosyl-L-methionine = an N(1)-methylpseudouridine in rRNA + S-adenosyl-L-homocysteine + H(+)</text>
        <dbReference type="Rhea" id="RHEA:46696"/>
        <dbReference type="Rhea" id="RHEA-COMP:11634"/>
        <dbReference type="Rhea" id="RHEA-COMP:13933"/>
        <dbReference type="ChEBI" id="CHEBI:15378"/>
        <dbReference type="ChEBI" id="CHEBI:57856"/>
        <dbReference type="ChEBI" id="CHEBI:59789"/>
        <dbReference type="ChEBI" id="CHEBI:65314"/>
        <dbReference type="ChEBI" id="CHEBI:74890"/>
    </reaction>
</comment>
<evidence type="ECO:0000256" key="10">
    <source>
        <dbReference type="ARBA" id="ARBA00023242"/>
    </source>
</evidence>
<dbReference type="InterPro" id="IPR005304">
    <property type="entry name" value="Rbsml_bgen_MeTrfase_EMG1/NEP1"/>
</dbReference>
<dbReference type="PANTHER" id="PTHR12636">
    <property type="entry name" value="NEP1/MRA1"/>
    <property type="match status" value="1"/>
</dbReference>
<evidence type="ECO:0000256" key="6">
    <source>
        <dbReference type="ARBA" id="ARBA00022679"/>
    </source>
</evidence>
<keyword evidence="9" id="KW-0694">RNA-binding</keyword>
<reference evidence="14 15" key="1">
    <citation type="submission" date="2022-04" db="EMBL/GenBank/DDBJ databases">
        <title>Chromosome-level reference genomes for two strains of Caenorhabditis briggsae: an improved platform for comparative genomics.</title>
        <authorList>
            <person name="Stevens L."/>
            <person name="Andersen E."/>
        </authorList>
    </citation>
    <scope>NUCLEOTIDE SEQUENCE [LARGE SCALE GENOMIC DNA]</scope>
    <source>
        <strain evidence="14">VX34</strain>
        <tissue evidence="14">Whole-organism</tissue>
    </source>
</reference>
<dbReference type="GO" id="GO:0019843">
    <property type="term" value="F:rRNA binding"/>
    <property type="evidence" value="ECO:0007669"/>
    <property type="project" value="UniProtKB-KW"/>
</dbReference>
<evidence type="ECO:0000256" key="8">
    <source>
        <dbReference type="ARBA" id="ARBA00022730"/>
    </source>
</evidence>
<keyword evidence="15" id="KW-1185">Reference proteome</keyword>
<evidence type="ECO:0000256" key="3">
    <source>
        <dbReference type="ARBA" id="ARBA00022517"/>
    </source>
</evidence>
<evidence type="ECO:0000313" key="14">
    <source>
        <dbReference type="EMBL" id="UMM22648.1"/>
    </source>
</evidence>
<dbReference type="SUPFAM" id="SSF75217">
    <property type="entry name" value="alpha/beta knot"/>
    <property type="match status" value="1"/>
</dbReference>
<keyword evidence="3" id="KW-0690">Ribosome biogenesis</keyword>
<evidence type="ECO:0000256" key="9">
    <source>
        <dbReference type="ARBA" id="ARBA00022884"/>
    </source>
</evidence>
<dbReference type="EMBL" id="CP092622">
    <property type="protein sequence ID" value="UMM22648.1"/>
    <property type="molecule type" value="Genomic_DNA"/>
</dbReference>
<evidence type="ECO:0000256" key="4">
    <source>
        <dbReference type="ARBA" id="ARBA00022552"/>
    </source>
</evidence>
<dbReference type="FunFam" id="3.40.1280.10:FF:000003">
    <property type="entry name" value="Ribosomal RNA small subunit methyltransferase"/>
    <property type="match status" value="1"/>
</dbReference>
<dbReference type="Gene3D" id="3.40.1280.10">
    <property type="match status" value="1"/>
</dbReference>
<evidence type="ECO:0000256" key="5">
    <source>
        <dbReference type="ARBA" id="ARBA00022603"/>
    </source>
</evidence>
<sequence>MSHEYDTVAPPNAKRMKTDAHLEEKKILYVVLEGCSLETAKVGGEYVILSSDKHANFLRKSKKDPADYRPDILHQCLLNLLDSPLNRAGKLRVFFRTSKNVLVDVSPQCRIPRTFDRFCGLMVQLLHKLSIRAAETTQKLMSVVKNPVSNHLPVGSRKMLMSFNVPELTMANKLVSPDTDEPLVLVIGGIARGKIVVDYTDSETKISNYPLSAALTCAKVTSGRTSRSSVFTLILRLSLIPRASIAADRSASLAFATLSHFRFTLRMLVNTNEVTLKIRIMSRDSRYLLAGGNNTLHSEQIRAEIQRFESVHPCIYQIYDLLNLLPDGCHAISEQIREQIVSVEAFKALIAVLAKPG</sequence>
<evidence type="ECO:0000313" key="15">
    <source>
        <dbReference type="Proteomes" id="UP000829354"/>
    </source>
</evidence>
<dbReference type="CDD" id="cd18088">
    <property type="entry name" value="Nep1-like"/>
    <property type="match status" value="1"/>
</dbReference>